<evidence type="ECO:0000313" key="3">
    <source>
        <dbReference type="Proteomes" id="UP000070620"/>
    </source>
</evidence>
<proteinExistence type="predicted"/>
<dbReference type="Proteomes" id="UP000070620">
    <property type="component" value="Unassembled WGS sequence"/>
</dbReference>
<dbReference type="SUPFAM" id="SSF52540">
    <property type="entry name" value="P-loop containing nucleoside triphosphate hydrolases"/>
    <property type="match status" value="1"/>
</dbReference>
<gene>
    <name evidence="2" type="ORF">AWW66_10840</name>
</gene>
<feature type="domain" description="NACHT N-terminal Helical" evidence="1">
    <location>
        <begin position="3"/>
        <end position="224"/>
    </location>
</feature>
<evidence type="ECO:0000313" key="2">
    <source>
        <dbReference type="EMBL" id="KXK61931.1"/>
    </source>
</evidence>
<dbReference type="EMBL" id="LRQV01000029">
    <property type="protein sequence ID" value="KXK61931.1"/>
    <property type="molecule type" value="Genomic_DNA"/>
</dbReference>
<comment type="caution">
    <text evidence="2">The sequence shown here is derived from an EMBL/GenBank/DDBJ whole genome shotgun (WGS) entry which is preliminary data.</text>
</comment>
<dbReference type="AlphaFoldDB" id="A0A136PTU3"/>
<dbReference type="Pfam" id="PF22738">
    <property type="entry name" value="NNH7"/>
    <property type="match status" value="1"/>
</dbReference>
<accession>A0A136PTU3</accession>
<dbReference type="Gene3D" id="3.40.50.300">
    <property type="entry name" value="P-loop containing nucleotide triphosphate hydrolases"/>
    <property type="match status" value="1"/>
</dbReference>
<protein>
    <recommendedName>
        <fullName evidence="1">NACHT N-terminal Helical domain-containing protein</fullName>
    </recommendedName>
</protein>
<dbReference type="InterPro" id="IPR054567">
    <property type="entry name" value="NNH7"/>
</dbReference>
<sequence>MSDTLSYADAVRLLGGGRSRFVDWADRVTGWTLLGASAAGVGDALGIFDAKAELVRLGHDLVRGVAEQRSGLSRYGRTQRLAAAHAVLVVTAFFEALDGIELPVDAARARITAAEKLSLAGAGPVDPAAFTGALFATAAPTPGPHLPYPRFRAAVTAFHTDLADRLGRFLHGLSVWDEATDGERRRTGQALGQLPELAAERHRELLARLAVDFPEVGFWIGLHEHEATRAQVQALGTGLDEMRRLLREISTGAPAEHLRAALAAAYGAELGRPIIAAGDDVPAGLRVPPLGAAYVPPLCRIVELTPGARPSDESWWDGQPLRDDLWQSLVVHLTAPGAVRAPLLVLGQPGSGKSVLTRVLAAQLPAADFLVVRVVLRDVPAEGEVQDQIEQAVRQDTGERVDWPALVRSAGDAMPVVLLDGFDELLQATGVSQTDYLLRVAAFQRREAAQGRPVAVLVTSRTSVADRAQSPPGTVAARIEPFDEGRVHAWVHTWNRTNREAFQQVGVAPLEPAAVLAHPELAGQPLLLLMLALYDAEGNALRTAGRLRRGELYERLLRRFVTREVTKRRVGLPQRERDDAVEAELRRLAVVAFAMFNRRAQQVTGAELEADLAALPIGGGPPADRAGLRPPLRAAELLLGRFFFVHRARASVGGDQRETYEFLHATFGEYLVARFTATVVDDVVARETASSLGGSEAPADDLAYALLSYAVLTTRAPVLGFLAESLATGGDARRAAWARVLLRLYRQVPALTGGRRYDGYRPRVLPVTARQAAYRANLLLLTICAAGEVSARSLYPDTTEVVESWRVQVRFWRSQLGTEGWQSLVDWLALERCRDERGRYVVVSRDDGSFTVPPVDLAWTYDRRPPAGPDPGREPHPVAVATVRDLAARLARGVHLECGVADDTARHALAPLTTHLPSALGDLVDPGSGGLTSAAHTLLDLWLLPVRHTTAEDRATVYLRCAAIAATLRATGREHVAAQHVTLLLDRLAEDQDADPGLVVEVLHTTRFSLLTPQARRGGLRCLLTALGRDSVSDVVLADLVHEGYLREGGGPDWFDELAAEVVVRLHEQGLPRERVSPAEAARFRERYGDRRPDLVARLRSVADRSSSAVTS</sequence>
<name>A0A136PTU3_9ACTN</name>
<keyword evidence="3" id="KW-1185">Reference proteome</keyword>
<dbReference type="RefSeq" id="WP_067363647.1">
    <property type="nucleotide sequence ID" value="NZ_JBIUBN010000011.1"/>
</dbReference>
<dbReference type="InterPro" id="IPR027417">
    <property type="entry name" value="P-loop_NTPase"/>
</dbReference>
<organism evidence="2 3">
    <name type="scientific">Micromonospora rosaria</name>
    <dbReference type="NCBI Taxonomy" id="47874"/>
    <lineage>
        <taxon>Bacteria</taxon>
        <taxon>Bacillati</taxon>
        <taxon>Actinomycetota</taxon>
        <taxon>Actinomycetes</taxon>
        <taxon>Micromonosporales</taxon>
        <taxon>Micromonosporaceae</taxon>
        <taxon>Micromonospora</taxon>
    </lineage>
</organism>
<evidence type="ECO:0000259" key="1">
    <source>
        <dbReference type="Pfam" id="PF22738"/>
    </source>
</evidence>
<reference evidence="2 3" key="1">
    <citation type="submission" date="2016-01" db="EMBL/GenBank/DDBJ databases">
        <title>Whole genome sequence and analysis of Micromonospora rosaria DSM 803, which can produce antibacterial substance rosamicin.</title>
        <authorList>
            <person name="Yang H."/>
            <person name="He X."/>
            <person name="Zhu D."/>
        </authorList>
    </citation>
    <scope>NUCLEOTIDE SEQUENCE [LARGE SCALE GENOMIC DNA]</scope>
    <source>
        <strain evidence="2 3">DSM 803</strain>
    </source>
</reference>
<dbReference type="OrthoDB" id="419933at2"/>